<dbReference type="EMBL" id="JBEFKJ010000023">
    <property type="protein sequence ID" value="KAL2040018.1"/>
    <property type="molecule type" value="Genomic_DNA"/>
</dbReference>
<gene>
    <name evidence="2" type="ORF">N7G274_007421</name>
</gene>
<evidence type="ECO:0000313" key="2">
    <source>
        <dbReference type="EMBL" id="KAL2040018.1"/>
    </source>
</evidence>
<proteinExistence type="predicted"/>
<feature type="compositionally biased region" description="Polar residues" evidence="1">
    <location>
        <begin position="46"/>
        <end position="61"/>
    </location>
</feature>
<feature type="region of interest" description="Disordered" evidence="1">
    <location>
        <begin position="1"/>
        <end position="142"/>
    </location>
</feature>
<feature type="compositionally biased region" description="Acidic residues" evidence="1">
    <location>
        <begin position="11"/>
        <end position="25"/>
    </location>
</feature>
<evidence type="ECO:0000256" key="1">
    <source>
        <dbReference type="SAM" id="MobiDB-lite"/>
    </source>
</evidence>
<organism evidence="2 3">
    <name type="scientific">Stereocaulon virgatum</name>
    <dbReference type="NCBI Taxonomy" id="373712"/>
    <lineage>
        <taxon>Eukaryota</taxon>
        <taxon>Fungi</taxon>
        <taxon>Dikarya</taxon>
        <taxon>Ascomycota</taxon>
        <taxon>Pezizomycotina</taxon>
        <taxon>Lecanoromycetes</taxon>
        <taxon>OSLEUM clade</taxon>
        <taxon>Lecanoromycetidae</taxon>
        <taxon>Lecanorales</taxon>
        <taxon>Lecanorineae</taxon>
        <taxon>Stereocaulaceae</taxon>
        <taxon>Stereocaulon</taxon>
    </lineage>
</organism>
<reference evidence="2 3" key="1">
    <citation type="submission" date="2024-09" db="EMBL/GenBank/DDBJ databases">
        <title>Rethinking Asexuality: The Enigmatic Case of Functional Sexual Genes in Lepraria (Stereocaulaceae).</title>
        <authorList>
            <person name="Doellman M."/>
            <person name="Sun Y."/>
            <person name="Barcenas-Pena A."/>
            <person name="Lumbsch H.T."/>
            <person name="Grewe F."/>
        </authorList>
    </citation>
    <scope>NUCLEOTIDE SEQUENCE [LARGE SCALE GENOMIC DNA]</scope>
    <source>
        <strain evidence="2 3">Mercado 3170</strain>
    </source>
</reference>
<feature type="compositionally biased region" description="Polar residues" evidence="1">
    <location>
        <begin position="87"/>
        <end position="105"/>
    </location>
</feature>
<sequence>MSNTELAQDPEISDEYIEDLLDDLDQPTGNQEKAPDHSNALGSEGAATNSSEGATTNSTEAAVSEEGSVRTPPPSGQSDAPQLAGMPSNQASGESNIDQQQSNNPTDDRSMSGTATTQQPNNNNNTQGTQLPPKVTLRRSSRNKKKIWQYIHGIRQNHCLIGGLVHSPLCN</sequence>
<accession>A0ABR4A2Y5</accession>
<dbReference type="Proteomes" id="UP001590950">
    <property type="component" value="Unassembled WGS sequence"/>
</dbReference>
<protein>
    <submittedName>
        <fullName evidence="2">Uncharacterized protein</fullName>
    </submittedName>
</protein>
<comment type="caution">
    <text evidence="2">The sequence shown here is derived from an EMBL/GenBank/DDBJ whole genome shotgun (WGS) entry which is preliminary data.</text>
</comment>
<keyword evidence="3" id="KW-1185">Reference proteome</keyword>
<evidence type="ECO:0000313" key="3">
    <source>
        <dbReference type="Proteomes" id="UP001590950"/>
    </source>
</evidence>
<name>A0ABR4A2Y5_9LECA</name>
<feature type="compositionally biased region" description="Low complexity" evidence="1">
    <location>
        <begin position="114"/>
        <end position="130"/>
    </location>
</feature>